<proteinExistence type="predicted"/>
<dbReference type="Proteomes" id="UP000045782">
    <property type="component" value="Unassembled WGS sequence"/>
</dbReference>
<organism evidence="1 2">
    <name type="scientific">Mycobacteroides abscessus</name>
    <dbReference type="NCBI Taxonomy" id="36809"/>
    <lineage>
        <taxon>Bacteria</taxon>
        <taxon>Bacillati</taxon>
        <taxon>Actinomycetota</taxon>
        <taxon>Actinomycetes</taxon>
        <taxon>Mycobacteriales</taxon>
        <taxon>Mycobacteriaceae</taxon>
        <taxon>Mycobacteroides</taxon>
    </lineage>
</organism>
<dbReference type="RefSeq" id="WP_049233276.1">
    <property type="nucleotide sequence ID" value="NZ_CP014951.1"/>
</dbReference>
<evidence type="ECO:0000313" key="2">
    <source>
        <dbReference type="Proteomes" id="UP000045782"/>
    </source>
</evidence>
<name>A0A0U1C4E4_9MYCO</name>
<accession>A0A0U1C4E4</accession>
<reference evidence="1 2" key="1">
    <citation type="submission" date="2015-03" db="EMBL/GenBank/DDBJ databases">
        <authorList>
            <person name="Murphy D."/>
        </authorList>
    </citation>
    <scope>NUCLEOTIDE SEQUENCE [LARGE SCALE GENOMIC DNA]</scope>
    <source>
        <strain evidence="1 2">PAP088</strain>
    </source>
</reference>
<protein>
    <submittedName>
        <fullName evidence="1">Uncharacterized protein</fullName>
    </submittedName>
</protein>
<dbReference type="EMBL" id="CSWP01000012">
    <property type="protein sequence ID" value="CPV70057.1"/>
    <property type="molecule type" value="Genomic_DNA"/>
</dbReference>
<gene>
    <name evidence="1" type="ORF">ERS075579_04703</name>
</gene>
<evidence type="ECO:0000313" key="1">
    <source>
        <dbReference type="EMBL" id="CPV70057.1"/>
    </source>
</evidence>
<dbReference type="AlphaFoldDB" id="A0A0U1C4E4"/>
<sequence>MFDVYVVDLEHPRDQLGRARMRLAADSLSELELAVRVGRTACLDLLEGSGALDVARAHVVSPPAYPNTNQLIKLATRLGAPFDDMTTFWIQNQMDGSLTEHNPTVSELAELHRELNSATAGVSGALARLSAIAHGKSSSLPALKLALEFFAGLQDSDWLHPPMPFEVRDGLGITWRHSILRRTDSVTREAGRYSVVISGGRVLFLRTRKISTTTESFEGGLGVDTSRLVIEYFHSGQFPAERDATLPAAGAAA</sequence>